<dbReference type="Gene3D" id="1.10.220.160">
    <property type="match status" value="1"/>
</dbReference>
<evidence type="ECO:0000313" key="3">
    <source>
        <dbReference type="EMBL" id="KIV85861.1"/>
    </source>
</evidence>
<dbReference type="EMBL" id="KN846951">
    <property type="protein sequence ID" value="KIV85861.1"/>
    <property type="molecule type" value="Genomic_DNA"/>
</dbReference>
<protein>
    <recommendedName>
        <fullName evidence="2">SET domain-containing protein</fullName>
    </recommendedName>
</protein>
<dbReference type="PANTHER" id="PTHR12197">
    <property type="entry name" value="HISTONE-LYSINE N-METHYLTRANSFERASE SMYD"/>
    <property type="match status" value="1"/>
</dbReference>
<dbReference type="GO" id="GO:0005634">
    <property type="term" value="C:nucleus"/>
    <property type="evidence" value="ECO:0007669"/>
    <property type="project" value="TreeGrafter"/>
</dbReference>
<dbReference type="Gene3D" id="6.10.140.2220">
    <property type="match status" value="1"/>
</dbReference>
<evidence type="ECO:0000259" key="2">
    <source>
        <dbReference type="PROSITE" id="PS50280"/>
    </source>
</evidence>
<dbReference type="CDD" id="cd20071">
    <property type="entry name" value="SET_SMYD"/>
    <property type="match status" value="1"/>
</dbReference>
<dbReference type="InterPro" id="IPR046341">
    <property type="entry name" value="SET_dom_sf"/>
</dbReference>
<dbReference type="Gene3D" id="2.170.270.10">
    <property type="entry name" value="SET domain"/>
    <property type="match status" value="1"/>
</dbReference>
<dbReference type="HOGENOM" id="CLU_033913_0_0_1"/>
<dbReference type="Pfam" id="PF00856">
    <property type="entry name" value="SET"/>
    <property type="match status" value="1"/>
</dbReference>
<accession>A0A0D1XDA0</accession>
<gene>
    <name evidence="3" type="ORF">PV11_01514</name>
</gene>
<organism evidence="3 4">
    <name type="scientific">Exophiala sideris</name>
    <dbReference type="NCBI Taxonomy" id="1016849"/>
    <lineage>
        <taxon>Eukaryota</taxon>
        <taxon>Fungi</taxon>
        <taxon>Dikarya</taxon>
        <taxon>Ascomycota</taxon>
        <taxon>Pezizomycotina</taxon>
        <taxon>Eurotiomycetes</taxon>
        <taxon>Chaetothyriomycetidae</taxon>
        <taxon>Chaetothyriales</taxon>
        <taxon>Herpotrichiellaceae</taxon>
        <taxon>Exophiala</taxon>
    </lineage>
</organism>
<dbReference type="SMART" id="SM00317">
    <property type="entry name" value="SET"/>
    <property type="match status" value="1"/>
</dbReference>
<dbReference type="InterPro" id="IPR050869">
    <property type="entry name" value="H3K4_H4K5_MeTrfase"/>
</dbReference>
<feature type="compositionally biased region" description="Basic and acidic residues" evidence="1">
    <location>
        <begin position="534"/>
        <end position="549"/>
    </location>
</feature>
<feature type="compositionally biased region" description="Acidic residues" evidence="1">
    <location>
        <begin position="550"/>
        <end position="572"/>
    </location>
</feature>
<name>A0A0D1XDA0_9EURO</name>
<dbReference type="PROSITE" id="PS50280">
    <property type="entry name" value="SET"/>
    <property type="match status" value="1"/>
</dbReference>
<sequence length="578" mass="65701">MDGSWVRPWIGSFCHYGDESQSLIEQYLSDYPYYQEPNQTDLFQLEQQLRSISRRIHHNPYLIETRIARAELLIKLRFPELAVSDAHKALLLTCRATEDTWPGRSYYDLYKLRREAPLLLGQALFFARCFVECLDLLSDISQQEYVVYGPKHEDYDRLNKCTRRALHLERQHHLQDNDYREADKDYQDELLSKGEIKTVPYPWIPDHLFRRTMLTIENAKSELQELSNGRVTIKETQLRERLQDGGQITSDQDAYGLFALADIPAGSRLFVDRTVICASSGSSRCSACCADLTGKSSTFWASRELFCDAACAEKLNAVCQAGALYQWSGYYQRTHSLLSQPPKDEDQALFFRVLSVVHKFTRDHSSSHPLEAWPINRLTASYHSGATRVWSYTDDVCAPLGVLEKLGGDMFQDTLSEGWVLETIANRIATNAQGTESNGDEIAAINPLYSFFNHSCRPNSAALDDETNGTSTVRIVAKKNIAKGSELFISYLSNEELRTSYGNRQQLLSAWTGGDCQCTRCAERRELKKCIAHDVRKEPEPDAEGNGHDSEDEEEEEEAVMTNSDESDEGSDENSMVF</sequence>
<dbReference type="OrthoDB" id="438641at2759"/>
<feature type="region of interest" description="Disordered" evidence="1">
    <location>
        <begin position="534"/>
        <end position="578"/>
    </location>
</feature>
<evidence type="ECO:0000256" key="1">
    <source>
        <dbReference type="SAM" id="MobiDB-lite"/>
    </source>
</evidence>
<dbReference type="PANTHER" id="PTHR12197:SF251">
    <property type="entry name" value="EG:BACR7C10.4 PROTEIN"/>
    <property type="match status" value="1"/>
</dbReference>
<dbReference type="AlphaFoldDB" id="A0A0D1XDA0"/>
<feature type="domain" description="SET" evidence="2">
    <location>
        <begin position="229"/>
        <end position="492"/>
    </location>
</feature>
<reference evidence="3 4" key="1">
    <citation type="submission" date="2015-01" db="EMBL/GenBank/DDBJ databases">
        <title>The Genome Sequence of Exophiala sideris CBS121828.</title>
        <authorList>
            <consortium name="The Broad Institute Genomics Platform"/>
            <person name="Cuomo C."/>
            <person name="de Hoog S."/>
            <person name="Gorbushina A."/>
            <person name="Stielow B."/>
            <person name="Teixiera M."/>
            <person name="Abouelleil A."/>
            <person name="Chapman S.B."/>
            <person name="Priest M."/>
            <person name="Young S.K."/>
            <person name="Wortman J."/>
            <person name="Nusbaum C."/>
            <person name="Birren B."/>
        </authorList>
    </citation>
    <scope>NUCLEOTIDE SEQUENCE [LARGE SCALE GENOMIC DNA]</scope>
    <source>
        <strain evidence="3 4">CBS 121828</strain>
    </source>
</reference>
<dbReference type="Proteomes" id="UP000053599">
    <property type="component" value="Unassembled WGS sequence"/>
</dbReference>
<dbReference type="STRING" id="1016849.A0A0D1XDA0"/>
<dbReference type="SUPFAM" id="SSF82199">
    <property type="entry name" value="SET domain"/>
    <property type="match status" value="1"/>
</dbReference>
<evidence type="ECO:0000313" key="4">
    <source>
        <dbReference type="Proteomes" id="UP000053599"/>
    </source>
</evidence>
<proteinExistence type="predicted"/>
<dbReference type="InterPro" id="IPR001214">
    <property type="entry name" value="SET_dom"/>
</dbReference>